<gene>
    <name evidence="1" type="ORF">GT020_10520</name>
</gene>
<dbReference type="RefSeq" id="WP_161449251.1">
    <property type="nucleotide sequence ID" value="NZ_WYDN01000008.1"/>
</dbReference>
<protein>
    <submittedName>
        <fullName evidence="1">Uncharacterized protein</fullName>
    </submittedName>
</protein>
<proteinExistence type="predicted"/>
<name>A0A6L9G5D0_9MICC</name>
<dbReference type="EMBL" id="WYDN01000008">
    <property type="protein sequence ID" value="NAZ16494.1"/>
    <property type="molecule type" value="Genomic_DNA"/>
</dbReference>
<comment type="caution">
    <text evidence="1">The sequence shown here is derived from an EMBL/GenBank/DDBJ whole genome shotgun (WGS) entry which is preliminary data.</text>
</comment>
<dbReference type="AlphaFoldDB" id="A0A6L9G5D0"/>
<organism evidence="1 2">
    <name type="scientific">Glutamicibacter soli</name>
    <dbReference type="NCBI Taxonomy" id="453836"/>
    <lineage>
        <taxon>Bacteria</taxon>
        <taxon>Bacillati</taxon>
        <taxon>Actinomycetota</taxon>
        <taxon>Actinomycetes</taxon>
        <taxon>Micrococcales</taxon>
        <taxon>Micrococcaceae</taxon>
        <taxon>Glutamicibacter</taxon>
    </lineage>
</organism>
<evidence type="ECO:0000313" key="1">
    <source>
        <dbReference type="EMBL" id="NAZ16494.1"/>
    </source>
</evidence>
<dbReference type="Proteomes" id="UP000477543">
    <property type="component" value="Unassembled WGS sequence"/>
</dbReference>
<reference evidence="1 2" key="1">
    <citation type="submission" date="2020-01" db="EMBL/GenBank/DDBJ databases">
        <title>Glutamicibacter soli M275.</title>
        <authorList>
            <person name="Meng X."/>
        </authorList>
    </citation>
    <scope>NUCLEOTIDE SEQUENCE [LARGE SCALE GENOMIC DNA]</scope>
    <source>
        <strain evidence="1 2">M275</strain>
    </source>
</reference>
<evidence type="ECO:0000313" key="2">
    <source>
        <dbReference type="Proteomes" id="UP000477543"/>
    </source>
</evidence>
<sequence length="582" mass="61593">MASVAPTANPRTIAAADMDYSRSVGAGEDAPATVRLRRGVASRTMPGRGVAVSAGSTAVVINGRTAEQLWHLLEPRLRAGTTIDELVGMLPVAAAEFVRGLFGQLEEHNLLCFVEEPTAEAIPGLPYFENSAQYPLAAARRMGQVQLLLAATEQALLDECRNALAESGFGKIQSELVAAGDMAALPCGKSTARMAMLQLAGQQGPEPVAAAIEAGGWRVTGPTNGQLELSQLPLLLEWASEREENEPTQHPAVSRIGDKLAAAQMALAAMAAMEPHGGDSAFMVTNPDIVSEPHPLFQLERLPRSDSRAAPENTWTQPMLAELAEAPQPDPADILPCYESLWQGLLTPWNGPDPGQLSQLPMGAAQAGFKRPDLPGIQETGLSTTAARLNCLEALATAWAGEAGPHRTRRVGHTPAAALAAGMTHALDNRPGWIRMAETDAAGQFPARARRLFSTLSLRFGIDATVAMENLPLAAEPLFRATVVDGAGTTIGRGIAPRRELALEEALIKAAGNAQLVRDEAARHLAARSMLGAELPETRSALARWAALNAAQAGMEISAPLHCGRWTRAGLHVVEIAWEETA</sequence>
<accession>A0A6L9G5D0</accession>